<dbReference type="Proteomes" id="UP000464389">
    <property type="component" value="Chromosome"/>
</dbReference>
<name>A0A6P1UZX6_9ENTR</name>
<evidence type="ECO:0000313" key="4">
    <source>
        <dbReference type="Proteomes" id="UP000464389"/>
    </source>
</evidence>
<dbReference type="Pfam" id="PF00072">
    <property type="entry name" value="Response_reg"/>
    <property type="match status" value="1"/>
</dbReference>
<protein>
    <submittedName>
        <fullName evidence="3">Response regulator</fullName>
    </submittedName>
</protein>
<proteinExistence type="predicted"/>
<dbReference type="InterPro" id="IPR001789">
    <property type="entry name" value="Sig_transdc_resp-reg_receiver"/>
</dbReference>
<keyword evidence="1" id="KW-0597">Phosphoprotein</keyword>
<accession>A0A6P1UZX6</accession>
<dbReference type="PROSITE" id="PS50110">
    <property type="entry name" value="RESPONSE_REGULATORY"/>
    <property type="match status" value="1"/>
</dbReference>
<dbReference type="GO" id="GO:0000160">
    <property type="term" value="P:phosphorelay signal transduction system"/>
    <property type="evidence" value="ECO:0007669"/>
    <property type="project" value="InterPro"/>
</dbReference>
<evidence type="ECO:0000259" key="2">
    <source>
        <dbReference type="PROSITE" id="PS50110"/>
    </source>
</evidence>
<reference evidence="3 4" key="1">
    <citation type="submission" date="2020-01" db="EMBL/GenBank/DDBJ databases">
        <title>Bactrocera dorsalis gut bacteria genome.</title>
        <authorList>
            <person name="Zhang H."/>
            <person name="Cai Z."/>
        </authorList>
    </citation>
    <scope>NUCLEOTIDE SEQUENCE [LARGE SCALE GENOMIC DNA]</scope>
    <source>
        <strain evidence="3 4">BD177</strain>
    </source>
</reference>
<evidence type="ECO:0000313" key="3">
    <source>
        <dbReference type="EMBL" id="QHS47655.1"/>
    </source>
</evidence>
<organism evidence="3 4">
    <name type="scientific">Klebsiella michiganensis</name>
    <dbReference type="NCBI Taxonomy" id="1134687"/>
    <lineage>
        <taxon>Bacteria</taxon>
        <taxon>Pseudomonadati</taxon>
        <taxon>Pseudomonadota</taxon>
        <taxon>Gammaproteobacteria</taxon>
        <taxon>Enterobacterales</taxon>
        <taxon>Enterobacteriaceae</taxon>
        <taxon>Klebsiella/Raoultella group</taxon>
        <taxon>Klebsiella</taxon>
    </lineage>
</organism>
<evidence type="ECO:0000256" key="1">
    <source>
        <dbReference type="PROSITE-ProRule" id="PRU00169"/>
    </source>
</evidence>
<dbReference type="InterPro" id="IPR011006">
    <property type="entry name" value="CheY-like_superfamily"/>
</dbReference>
<feature type="modified residue" description="4-aspartylphosphate" evidence="1">
    <location>
        <position position="55"/>
    </location>
</feature>
<sequence>MGIDILVVEDNEYKRKRIVEVIKSDFNDCIVTESYSFTSAWKFISEHVFDVILLDMSLPTFDKTDSDPGGVFRIFGGKELARKMGKRNVKSKFIFITQYKSFSDNINSYSYDDLKSELLCKYSSNCLGFILYSNTKSEWRDELVKSIKELEK</sequence>
<dbReference type="EMBL" id="CP048108">
    <property type="protein sequence ID" value="QHS47655.1"/>
    <property type="molecule type" value="Genomic_DNA"/>
</dbReference>
<dbReference type="AlphaFoldDB" id="A0A6P1UZX6"/>
<feature type="domain" description="Response regulatory" evidence="2">
    <location>
        <begin position="4"/>
        <end position="147"/>
    </location>
</feature>
<dbReference type="RefSeq" id="WP_001514824.1">
    <property type="nucleotide sequence ID" value="NZ_CABGLD010000009.1"/>
</dbReference>
<gene>
    <name evidence="3" type="ORF">GW952_19580</name>
</gene>
<dbReference type="SUPFAM" id="SSF52172">
    <property type="entry name" value="CheY-like"/>
    <property type="match status" value="1"/>
</dbReference>
<dbReference type="Gene3D" id="3.40.50.2300">
    <property type="match status" value="1"/>
</dbReference>